<evidence type="ECO:0000313" key="2">
    <source>
        <dbReference type="EMBL" id="CAA6799602.1"/>
    </source>
</evidence>
<sequence>MSTMFQKTGVMAIGSRLRILGERMGKESEKIFALYEVDIKPKWYPVVFSLLEGDSKTITGIANEIGHSHVSVLKIVKEMSTAGLINEQKDENDKRKTNLTLSTHAKEVLKGLDQQTYDVTLAMEKMTEKMQNNIWSALDEFEALFDAQSTYSRVLDVKREREAGEIKGGNNSGDKI</sequence>
<dbReference type="EMBL" id="CACVAP010000022">
    <property type="protein sequence ID" value="CAA6799602.1"/>
    <property type="molecule type" value="Genomic_DNA"/>
</dbReference>
<dbReference type="AlphaFoldDB" id="A0A6S6S2T6"/>
<organism evidence="2">
    <name type="scientific">uncultured Sulfurovum sp</name>
    <dbReference type="NCBI Taxonomy" id="269237"/>
    <lineage>
        <taxon>Bacteria</taxon>
        <taxon>Pseudomonadati</taxon>
        <taxon>Campylobacterota</taxon>
        <taxon>Epsilonproteobacteria</taxon>
        <taxon>Campylobacterales</taxon>
        <taxon>Sulfurovaceae</taxon>
        <taxon>Sulfurovum</taxon>
        <taxon>environmental samples</taxon>
    </lineage>
</organism>
<name>A0A6S6S2T6_9BACT</name>
<dbReference type="Gene3D" id="1.10.10.10">
    <property type="entry name" value="Winged helix-like DNA-binding domain superfamily/Winged helix DNA-binding domain"/>
    <property type="match status" value="1"/>
</dbReference>
<evidence type="ECO:0000259" key="1">
    <source>
        <dbReference type="Pfam" id="PF12802"/>
    </source>
</evidence>
<feature type="domain" description="HTH marR-type" evidence="1">
    <location>
        <begin position="38"/>
        <end position="95"/>
    </location>
</feature>
<protein>
    <submittedName>
        <fullName evidence="2">MarR family transcriptional regulator</fullName>
    </submittedName>
</protein>
<dbReference type="InterPro" id="IPR000835">
    <property type="entry name" value="HTH_MarR-typ"/>
</dbReference>
<dbReference type="Pfam" id="PF12802">
    <property type="entry name" value="MarR_2"/>
    <property type="match status" value="1"/>
</dbReference>
<proteinExistence type="predicted"/>
<reference evidence="2" key="1">
    <citation type="submission" date="2020-01" db="EMBL/GenBank/DDBJ databases">
        <authorList>
            <person name="Meier V. D."/>
            <person name="Meier V D."/>
        </authorList>
    </citation>
    <scope>NUCLEOTIDE SEQUENCE</scope>
    <source>
        <strain evidence="2">HLG_WM_MAG_06</strain>
    </source>
</reference>
<gene>
    <name evidence="2" type="ORF">HELGO_WM11691</name>
</gene>
<dbReference type="InterPro" id="IPR036390">
    <property type="entry name" value="WH_DNA-bd_sf"/>
</dbReference>
<dbReference type="SUPFAM" id="SSF46785">
    <property type="entry name" value="Winged helix' DNA-binding domain"/>
    <property type="match status" value="1"/>
</dbReference>
<accession>A0A6S6S2T6</accession>
<dbReference type="InterPro" id="IPR036388">
    <property type="entry name" value="WH-like_DNA-bd_sf"/>
</dbReference>